<evidence type="ECO:0000313" key="66">
    <source>
        <dbReference type="EMBL" id="QII87815.1"/>
    </source>
</evidence>
<evidence type="ECO:0000313" key="63">
    <source>
        <dbReference type="EMBL" id="QII57346.1"/>
    </source>
</evidence>
<dbReference type="EMBL" id="MT159720">
    <property type="protein sequence ID" value="QII57326.1"/>
    <property type="molecule type" value="Genomic_RNA"/>
</dbReference>
<sequence>MGYINVFAFPFTIYSLLLCRMNSRNYIAQVDVVNFNLT</sequence>
<dbReference type="Proteomes" id="UP000502046">
    <property type="component" value="Segment"/>
</dbReference>
<dbReference type="EMBL" id="MT123291">
    <property type="protein sequence ID" value="QIE07469.1"/>
    <property type="molecule type" value="Genomic_RNA"/>
</dbReference>
<dbReference type="EMBL" id="MT066175">
    <property type="protein sequence ID" value="QIA98603.1"/>
    <property type="molecule type" value="Genomic_RNA"/>
</dbReference>
<evidence type="ECO:0000313" key="61">
    <source>
        <dbReference type="EMBL" id="QII57326.1"/>
    </source>
</evidence>
<dbReference type="EMBL" id="MT159717">
    <property type="protein sequence ID" value="QII57296.1"/>
    <property type="molecule type" value="Genomic_RNA"/>
</dbReference>
<evidence type="ECO:0000313" key="23">
    <source>
        <dbReference type="EMBL" id="QHZ87590.1"/>
    </source>
</evidence>
<dbReference type="EMBL" id="MT126808">
    <property type="protein sequence ID" value="QIG56002.1"/>
    <property type="molecule type" value="Genomic_RNA"/>
</dbReference>
<evidence type="ECO:0000313" key="98">
    <source>
        <dbReference type="Proteomes" id="UP000501007"/>
    </source>
</evidence>
<dbReference type="Proteomes" id="UP000503534">
    <property type="component" value="Segment"/>
</dbReference>
<organismHost>
    <name type="scientific">Homo sapiens</name>
    <name type="common">Human</name>
    <dbReference type="NCBI Taxonomy" id="9606"/>
</organismHost>
<dbReference type="Proteomes" id="UP000503207">
    <property type="component" value="Segment"/>
</dbReference>
<dbReference type="Proteomes" id="UP000501065">
    <property type="component" value="Segment"/>
</dbReference>
<dbReference type="Proteomes" id="UP000464975">
    <property type="component" value="Segment"/>
</dbReference>
<evidence type="ECO:0000313" key="21">
    <source>
        <dbReference type="EMBL" id="QHZ00397.1"/>
    </source>
</evidence>
<evidence type="ECO:0000313" key="74">
    <source>
        <dbReference type="EMBL" id="QIJ96531.1"/>
    </source>
</evidence>
<dbReference type="Proteomes" id="UP000500781">
    <property type="component" value="Segment"/>
</dbReference>
<evidence type="ECO:0000313" key="72">
    <source>
        <dbReference type="EMBL" id="QIJ96511.1"/>
    </source>
</evidence>
<evidence type="ECO:0000313" key="115">
    <source>
        <dbReference type="Proteomes" id="UP000501684"/>
    </source>
</evidence>
<dbReference type="Proteomes" id="UP000502055">
    <property type="component" value="Segment"/>
</dbReference>
<evidence type="ECO:0000313" key="73">
    <source>
        <dbReference type="EMBL" id="QIJ96521.1"/>
    </source>
</evidence>
<evidence type="ECO:0000313" key="41">
    <source>
        <dbReference type="EMBL" id="QIH45031.1"/>
    </source>
</evidence>
<reference evidence="21 96" key="22">
    <citation type="submission" date="2020-02" db="EMBL/GenBank/DDBJ databases">
        <title>Novel coronavirus sequence Wisconsin.</title>
        <authorList>
            <person name="Zhang J."/>
            <person name="Uehara A."/>
            <person name="Queen K."/>
            <person name="Li Y."/>
            <person name="Tao Y."/>
            <person name="Paden C.R."/>
            <person name="Lu X."/>
            <person name="Lynch B."/>
            <person name="Sakthivel S.K.K."/>
            <person name="Whitaker B.L."/>
            <person name="Kamili S."/>
            <person name="Wang L."/>
            <person name="Murray J.R."/>
            <person name="Gerber S.I."/>
            <person name="Lindstrom S."/>
            <person name="Tong S."/>
        </authorList>
    </citation>
    <scope>NUCLEOTIDE SEQUENCE [LARGE SCALE GENOMIC DNA]</scope>
    <source>
        <strain evidence="21">SARS-CoV-2/human/USA/WI-CDC-WI1/2020</strain>
    </source>
</reference>
<dbReference type="Proteomes" id="UP000501143">
    <property type="component" value="Segment"/>
</dbReference>
<reference evidence="14" key="1">
    <citation type="journal article" date="2020" name="bioRxiv">
        <title>Isolation and characterization of SARS-CoV-2 from the first US COVID-19 patient.</title>
        <authorList>
            <person name="Harcourt J."/>
            <person name="Tamin A."/>
            <person name="Lu X."/>
            <person name="Kamili S."/>
            <person name="Sakthivel S.K."/>
            <person name="Murray J."/>
            <person name="Queen K."/>
            <person name="Tao Y."/>
            <person name="Paden C.R."/>
            <person name="Zhang J."/>
            <person name="Li Y."/>
            <person name="Uehara A."/>
            <person name="Wang H."/>
            <person name="Goldsmith C."/>
            <person name="Bullock H.A."/>
            <person name="Wang L."/>
            <person name="Whitaker B."/>
            <person name="Lynch B."/>
            <person name="Gautam R."/>
            <person name="Schindewolf C."/>
            <person name="Lokugamage K.G."/>
            <person name="Scharton D."/>
            <person name="Plante J.A."/>
            <person name="Mirchandani D."/>
            <person name="Widen S.G."/>
            <person name="Narayanan K."/>
            <person name="Makino S."/>
            <person name="Ksiazek T.G."/>
            <person name="Plante K.S."/>
            <person name="Weaver S.C."/>
            <person name="Lindstrom S."/>
            <person name="Tong S."/>
            <person name="Menachery V.D."/>
            <person name="Thornburg N.J."/>
        </authorList>
    </citation>
    <scope>NUCLEOTIDE SEQUENCE</scope>
    <source>
        <strain evidence="14">SARS-CoV-2/human/USA/WA-CDC-WA1-A12/2020</strain>
        <strain evidence="15">SARS-CoV-2/human/USA/WA-CDC-WA1-F6/2020</strain>
    </source>
</reference>
<dbReference type="EMBL" id="MT135044">
    <property type="protein sequence ID" value="QIH45061.1"/>
    <property type="molecule type" value="Genomic_RNA"/>
</dbReference>
<dbReference type="EMBL" id="MT118835">
    <property type="protein sequence ID" value="QID98802.1"/>
    <property type="molecule type" value="Genomic_RNA"/>
</dbReference>
<evidence type="ECO:0000313" key="110">
    <source>
        <dbReference type="Proteomes" id="UP000501536"/>
    </source>
</evidence>
<dbReference type="EMBL" id="MT159709">
    <property type="protein sequence ID" value="QII57216.1"/>
    <property type="molecule type" value="Genomic_RNA"/>
</dbReference>
<protein>
    <submittedName>
        <fullName evidence="1 6">ORF10 protein</fullName>
    </submittedName>
</protein>
<dbReference type="EMBL" id="MT159716">
    <property type="protein sequence ID" value="QII57286.1"/>
    <property type="molecule type" value="Genomic_RNA"/>
</dbReference>
<evidence type="ECO:0000313" key="69">
    <source>
        <dbReference type="EMBL" id="QIJ96481.1"/>
    </source>
</evidence>
<evidence type="ECO:0000313" key="34">
    <source>
        <dbReference type="EMBL" id="QID21076.1"/>
    </source>
</evidence>
<dbReference type="Proteomes" id="UP000501118">
    <property type="component" value="Segment"/>
</dbReference>
<dbReference type="EMBL" id="MT027064">
    <property type="protein sequence ID" value="QHW06067.1"/>
    <property type="molecule type" value="Genomic_RNA"/>
</dbReference>
<evidence type="ECO:0000313" key="52">
    <source>
        <dbReference type="EMBL" id="QII57236.1"/>
    </source>
</evidence>
<dbReference type="EMBL" id="MT019529">
    <property type="protein sequence ID" value="QHU36832.1"/>
    <property type="molecule type" value="Genomic_RNA"/>
</dbReference>
<evidence type="ECO:0000313" key="12">
    <source>
        <dbReference type="EMBL" id="QHU36862.1"/>
    </source>
</evidence>
<reference evidence="7" key="5">
    <citation type="journal article" date="2020" name="Med. J. Aust.">
        <title>Isolation and rapid sharing of the 2019 novel coronavirus (SARS-CoV-2) from the first patient diagnosed with COVID-19 in Australia.</title>
        <authorList>
            <person name="Caly L."/>
            <person name="Seemann T."/>
            <person name="Schultz M."/>
            <person name="Druce J."/>
            <person name="Taiaroa G."/>
        </authorList>
    </citation>
    <scope>NUCLEOTIDE SEQUENCE</scope>
    <source>
        <strain evidence="7">SARS-CoV-2/human/AUS/VIC01/2020</strain>
    </source>
</reference>
<reference evidence="130 134" key="14">
    <citation type="submission" date="2020-02" db="EMBL/GenBank/DDBJ databases">
        <title>2019-NCoV WA1 culture isolates.</title>
        <authorList>
            <person name="Queen K."/>
            <person name="Tamin A."/>
            <person name="Harcourt J."/>
            <person name="Tao Y."/>
            <person name="Paden C.R."/>
            <person name="Zhang J."/>
            <person name="Li Y."/>
            <person name="Uehara A."/>
            <person name="Lu X."/>
            <person name="Kamili S."/>
            <person name="Gautam R."/>
            <person name="Wang H."/>
            <person name="Murray J.R."/>
            <person name="Gerber S.I."/>
            <person name="Lindstrom S."/>
            <person name="Thornburg N."/>
            <person name="Tong S."/>
        </authorList>
    </citation>
    <scope>NUCLEOTIDE SEQUENCE [LARGE SCALE GENOMIC DNA]</scope>
</reference>
<dbReference type="Proteomes" id="UP000501536">
    <property type="component" value="Segment"/>
</dbReference>
<reference evidence="88 97" key="41">
    <citation type="submission" date="2020-03" db="EMBL/GenBank/DDBJ databases">
        <title>Cruise A sequences.</title>
        <authorList>
            <person name="Tao Y."/>
            <person name="Paden C.R."/>
            <person name="Queen K."/>
            <person name="Uehara A."/>
            <person name="Zhang J."/>
            <person name="Li Y."/>
            <person name="Wang H."/>
            <person name="Kamili S."/>
            <person name="Lu X."/>
            <person name="Lynch B."/>
            <person name="Sakthivel S.K.K."/>
            <person name="Whitaker B.L."/>
            <person name="Wang L."/>
            <person name="Murray J.R."/>
            <person name="Padilla J."/>
            <person name="Lee J."/>
            <person name="Gerber S.I."/>
            <person name="Lindstrom S."/>
            <person name="Tong S."/>
        </authorList>
    </citation>
    <scope>NUCLEOTIDE SEQUENCE [LARGE SCALE GENOMIC DNA]</scope>
    <source>
        <strain evidence="48">SARS-CoV-2/human/USA/CDC-CruiseA-10/2020</strain>
        <strain evidence="49">SARS-CoV-2/human/USA/CDC-CruiseA-11/2020</strain>
        <strain evidence="50">SARS-CoV-2/human/USA/CDC-CruiseA-12/2020</strain>
        <strain evidence="46">SARS-CoV-2/human/USA/CDC-CruiseA-7/2020</strain>
        <strain evidence="47">SARS-CoV-2/human/USA/CDC-CruiseA-8/2020</strain>
        <strain evidence="51">SARS-CoV-2/human/USA/CDC-CruiseA-9/2020</strain>
    </source>
</reference>
<dbReference type="EMBL" id="MT093571">
    <property type="protein sequence ID" value="QIC53212.1"/>
    <property type="molecule type" value="Genomic_RNA"/>
</dbReference>
<reference evidence="101 106" key="48">
    <citation type="submission" date="2020-03" db="EMBL/GenBank/DDBJ databases">
        <authorList>
            <person name="Li J."/>
            <person name="Li L."/>
            <person name="Li Z."/>
            <person name="Qiu S."/>
            <person name="Song H."/>
            <person name="Li P."/>
            <person name="Li P."/>
        </authorList>
    </citation>
    <scope>NUCLEOTIDE SEQUENCE [LARGE SCALE GENOMIC DNA]</scope>
    <source>
        <strain evidence="41">SARS-CoV-2/human/CHN/105/2020</strain>
        <strain evidence="42">SARS-CoV-2/human/CHN/231/2020</strain>
        <strain evidence="43">SARS-CoV-2/human/CHN/233/2020</strain>
        <strain evidence="44">SARS-CoV-2/human/CHN/235/2020</strain>
    </source>
</reference>
<dbReference type="EMBL" id="MT163719">
    <property type="protein sequence ID" value="QII87827.1"/>
    <property type="molecule type" value="Genomic_RNA"/>
</dbReference>
<dbReference type="Proteomes" id="UP000503298">
    <property type="component" value="Segment"/>
</dbReference>
<evidence type="ECO:0000313" key="134">
    <source>
        <dbReference type="Proteomes" id="UP000503163"/>
    </source>
</evidence>
<dbReference type="EMBL" id="MT192765">
    <property type="protein sequence ID" value="QIK50436.1"/>
    <property type="molecule type" value="Genomic_RNA"/>
</dbReference>
<evidence type="ECO:0000313" key="30">
    <source>
        <dbReference type="EMBL" id="QIB84681.1"/>
    </source>
</evidence>
<evidence type="ECO:0000313" key="67">
    <source>
        <dbReference type="EMBL" id="QII87827.1"/>
    </source>
</evidence>
<evidence type="ECO:0000313" key="71">
    <source>
        <dbReference type="EMBL" id="QIJ96501.1"/>
    </source>
</evidence>
<dbReference type="EMBL" id="MT184912">
    <property type="protein sequence ID" value="QIJ96521.1"/>
    <property type="molecule type" value="Genomic_RNA"/>
</dbReference>
<dbReference type="EMBL" id="MT019533">
    <property type="protein sequence ID" value="QHU36872.1"/>
    <property type="molecule type" value="Genomic_RNA"/>
</dbReference>
<evidence type="ECO:0000313" key="92">
    <source>
        <dbReference type="Proteomes" id="UP000500812"/>
    </source>
</evidence>
<evidence type="ECO:0000313" key="122">
    <source>
        <dbReference type="Proteomes" id="UP000502227"/>
    </source>
</evidence>
<evidence type="ECO:0000313" key="40">
    <source>
        <dbReference type="EMBL" id="QIG56002.1"/>
    </source>
</evidence>
<dbReference type="Proteomes" id="UP000501615">
    <property type="component" value="Segment"/>
</dbReference>
<reference evidence="45 137" key="47">
    <citation type="submission" date="2020-03" db="EMBL/GenBank/DDBJ databases">
        <authorList>
            <person name="Chu H."/>
            <person name="Boeckh M."/>
            <person name="Englund J."/>
            <person name="Famulare M."/>
            <person name="Lutz B."/>
            <person name="Nickerson D."/>
            <person name="Rieder M."/>
            <person name="Starita L."/>
            <person name="Thompson M."/>
            <person name="Shendure J."/>
            <person name="Bedford T."/>
        </authorList>
    </citation>
    <scope>NUCLEOTIDE SEQUENCE [LARGE SCALE GENOMIC DNA]</scope>
    <source>
        <strain evidence="45">SARS-CoV-2/human/USA/WA2/2020</strain>
    </source>
</reference>
<dbReference type="EMBL" id="MT192772">
    <property type="protein sequence ID" value="QIK50446.1"/>
    <property type="molecule type" value="Genomic_RNA"/>
</dbReference>
<dbReference type="EMBL" id="MN988713">
    <property type="protein sequence ID" value="QHO62885.1"/>
    <property type="molecule type" value="Genomic_RNA"/>
</dbReference>
<dbReference type="Proteomes" id="UP000502489">
    <property type="component" value="Segment"/>
</dbReference>
<evidence type="ECO:0000313" key="127">
    <source>
        <dbReference type="Proteomes" id="UP000502353"/>
    </source>
</evidence>
<reference evidence="19 136" key="16">
    <citation type="submission" date="2020-02" db="EMBL/GenBank/DDBJ databases">
        <title>Genomic Analysis of First Case of 2019-ncov in Hangzhou, Zhejiang China.</title>
        <authorList>
            <person name="Yu H."/>
            <person name="Li J."/>
            <person name="Yu X."/>
            <person name="Wang H."/>
            <person name="Pan J."/>
        </authorList>
    </citation>
    <scope>NUCLEOTIDE SEQUENCE [LARGE SCALE GENOMIC DNA]</scope>
    <source>
        <strain evidence="19">HZ-1</strain>
    </source>
</reference>
<dbReference type="Proteomes" id="UP000464405">
    <property type="component" value="Segment"/>
</dbReference>
<evidence type="ECO:0000313" key="51">
    <source>
        <dbReference type="EMBL" id="QII57226.1"/>
    </source>
</evidence>
<evidence type="ECO:0000313" key="91">
    <source>
        <dbReference type="Proteomes" id="UP000500781"/>
    </source>
</evidence>
<evidence type="ECO:0000313" key="10">
    <source>
        <dbReference type="EMBL" id="QHU36842.1"/>
    </source>
</evidence>
<dbReference type="EMBL" id="MT044258">
    <property type="protein sequence ID" value="QHZ87600.1"/>
    <property type="molecule type" value="Genomic_RNA"/>
</dbReference>
<dbReference type="Proteomes" id="UP000502356">
    <property type="component" value="Segment"/>
</dbReference>
<dbReference type="EMBL" id="MT184910">
    <property type="protein sequence ID" value="QIJ96501.1"/>
    <property type="molecule type" value="Genomic_RNA"/>
</dbReference>
<evidence type="ECO:0000313" key="81">
    <source>
        <dbReference type="EMBL" id="QIK50456.1"/>
    </source>
</evidence>
<dbReference type="EMBL" id="MT066156">
    <property type="protein sequence ID" value="QIA98562.1"/>
    <property type="molecule type" value="Genomic_RNA"/>
</dbReference>
<dbReference type="Proteomes" id="UP000500812">
    <property type="component" value="Segment"/>
</dbReference>
<dbReference type="EMBL" id="MT012098">
    <property type="protein sequence ID" value="QHS34554.1"/>
    <property type="molecule type" value="Genomic_RNA"/>
</dbReference>
<dbReference type="Proteomes" id="UP000501684">
    <property type="component" value="Segment"/>
</dbReference>
<evidence type="ECO:0000313" key="33">
    <source>
        <dbReference type="EMBL" id="QID21066.1"/>
    </source>
</evidence>
<dbReference type="EMBL" id="MT159712">
    <property type="protein sequence ID" value="QII57246.1"/>
    <property type="molecule type" value="Genomic_RNA"/>
</dbReference>
<evidence type="ECO:0000313" key="64">
    <source>
        <dbReference type="EMBL" id="QII87791.1"/>
    </source>
</evidence>
<reference evidence="94 102" key="36">
    <citation type="submission" date="2020-03" db="EMBL/GenBank/DDBJ databases">
        <title>additional Cruise A sequences.</title>
        <authorList>
            <person name="Queen K."/>
            <person name="Uehara A."/>
            <person name="Tao Y."/>
            <person name="Paden C.R."/>
            <person name="Zhang J."/>
            <person name="Li Y."/>
            <person name="Wang H."/>
            <person name="Kamili S."/>
            <person name="Lu X."/>
            <person name="Lynch B."/>
            <person name="Sakthivel S.K.K."/>
            <person name="Whitaker B.L."/>
            <person name="Wang L."/>
            <person name="Murray J.R."/>
            <person name="Padilla J."/>
            <person name="Lee J."/>
            <person name="Gerber S.I."/>
            <person name="Lindstrom S."/>
            <person name="Tong S."/>
        </authorList>
    </citation>
    <scope>NUCLEOTIDE SEQUENCE [LARGE SCALE GENOMIC DNA]</scope>
    <source>
        <strain evidence="71">SARS-CoV-2/human/USA/CDC-CruiseA-23/2020</strain>
        <strain evidence="72">SARS-CoV-2/human/USA/CDC-CruiseA-24/2020</strain>
        <strain evidence="73">SARS-CoV-2/human/USA/CDC-CruiseA-25/2020</strain>
        <strain evidence="74">SARS-CoV-2/human/USA/CDC-CruiseA-26/2020</strain>
    </source>
</reference>
<evidence type="ECO:0000313" key="50">
    <source>
        <dbReference type="EMBL" id="QII57216.1"/>
    </source>
</evidence>
<dbReference type="Proteomes" id="UP000501733">
    <property type="component" value="Segment"/>
</dbReference>
<dbReference type="EMBL" id="MT019530">
    <property type="protein sequence ID" value="QHU36842.1"/>
    <property type="molecule type" value="Genomic_RNA"/>
</dbReference>
<dbReference type="Proteomes" id="UP000501538">
    <property type="component" value="Segment"/>
</dbReference>
<evidence type="ECO:0000313" key="37">
    <source>
        <dbReference type="EMBL" id="QIE07469.1"/>
    </source>
</evidence>
<evidence type="ECO:0000313" key="114">
    <source>
        <dbReference type="Proteomes" id="UP000501631"/>
    </source>
</evidence>
<evidence type="ECO:0000313" key="103">
    <source>
        <dbReference type="Proteomes" id="UP000501118"/>
    </source>
</evidence>
<dbReference type="EMBL" id="MT039887">
    <property type="protein sequence ID" value="QHZ00397.1"/>
    <property type="molecule type" value="Genomic_RNA"/>
</dbReference>
<evidence type="ECO:0000313" key="8">
    <source>
        <dbReference type="EMBL" id="QHS34554.1"/>
    </source>
</evidence>
<dbReference type="EMBL" id="MT184909">
    <property type="protein sequence ID" value="QIJ96491.1"/>
    <property type="molecule type" value="Genomic_RNA"/>
</dbReference>
<evidence type="ECO:0000313" key="88">
    <source>
        <dbReference type="Proteomes" id="UP000500699"/>
    </source>
</evidence>
<dbReference type="Proteomes" id="UP000502727">
    <property type="component" value="Segment"/>
</dbReference>
<evidence type="ECO:0000313" key="119">
    <source>
        <dbReference type="Proteomes" id="UP000502012"/>
    </source>
</evidence>
<dbReference type="EMBL" id="MT020880">
    <property type="protein sequence ID" value="QHU79202.1"/>
    <property type="molecule type" value="Genomic_RNA"/>
</dbReference>
<dbReference type="Proteomes" id="UP000500759">
    <property type="component" value="Segment"/>
</dbReference>
<evidence type="ECO:0000313" key="53">
    <source>
        <dbReference type="EMBL" id="QII57246.1"/>
    </source>
</evidence>
<dbReference type="Proteomes" id="UP000502258">
    <property type="component" value="Segment"/>
</dbReference>
<evidence type="ECO:0000313" key="14">
    <source>
        <dbReference type="EMBL" id="QHU79202.1"/>
    </source>
</evidence>
<dbReference type="EMBL" id="MT123290">
    <property type="protein sequence ID" value="QIE07459.1"/>
    <property type="molecule type" value="Genomic_RNA"/>
</dbReference>
<evidence type="ECO:0000313" key="65">
    <source>
        <dbReference type="EMBL" id="QII87803.1"/>
    </source>
</evidence>
<evidence type="ECO:0000313" key="44">
    <source>
        <dbReference type="EMBL" id="QIH45061.1"/>
    </source>
</evidence>
<dbReference type="EMBL" id="MT188340">
    <property type="protein sequence ID" value="QIK02962.1"/>
    <property type="molecule type" value="Genomic_RNA"/>
</dbReference>
<evidence type="ECO:0000313" key="76">
    <source>
        <dbReference type="EMBL" id="QIK02962.1"/>
    </source>
</evidence>
<evidence type="ECO:0000313" key="102">
    <source>
        <dbReference type="Proteomes" id="UP000501065"/>
    </source>
</evidence>
<gene>
    <name evidence="6" type="primary">orf10</name>
    <name evidence="1" type="synonym">ORF10</name>
</gene>
<evidence type="ECO:0000313" key="129">
    <source>
        <dbReference type="Proteomes" id="UP000502489"/>
    </source>
</evidence>
<dbReference type="EMBL" id="MT019531">
    <property type="protein sequence ID" value="QHU36852.1"/>
    <property type="molecule type" value="Genomic_RNA"/>
</dbReference>
<dbReference type="Proteomes" id="UP000464716">
    <property type="component" value="Segment"/>
</dbReference>
<dbReference type="EMBL" id="MT159708">
    <property type="protein sequence ID" value="QII57206.1"/>
    <property type="molecule type" value="Genomic_RNA"/>
</dbReference>
<dbReference type="Proteomes" id="UP000502095">
    <property type="component" value="Segment"/>
</dbReference>
<dbReference type="EMBL" id="MT039890">
    <property type="protein sequence ID" value="QHZ00387.1"/>
    <property type="molecule type" value="Genomic_RNA"/>
</dbReference>
<dbReference type="Proteomes" id="UP000503064">
    <property type="component" value="Segment"/>
</dbReference>
<evidence type="ECO:0000313" key="108">
    <source>
        <dbReference type="Proteomes" id="UP000501371"/>
    </source>
</evidence>
<evidence type="ECO:0000313" key="79">
    <source>
        <dbReference type="EMBL" id="QIK50436.1"/>
    </source>
</evidence>
<dbReference type="EMBL" id="MT039873">
    <property type="protein sequence ID" value="QHZ00366.1"/>
    <property type="molecule type" value="Genomic_RNA"/>
</dbReference>
<dbReference type="EMBL" id="MT135043">
    <property type="protein sequence ID" value="QIH45051.1"/>
    <property type="molecule type" value="Genomic_RNA"/>
</dbReference>
<evidence type="ECO:0000313" key="128">
    <source>
        <dbReference type="Proteomes" id="UP000502356"/>
    </source>
</evidence>
<reference evidence="8 89" key="32">
    <citation type="submission" date="2020-02" db="EMBL/GenBank/DDBJ databases">
        <authorList>
            <person name="Yadav P.D."/>
            <person name="Potdar V."/>
            <person name="Abraham P."/>
        </authorList>
    </citation>
    <scope>NUCLEOTIDE SEQUENCE [LARGE SCALE GENOMIC DNA]</scope>
    <source>
        <strain evidence="8">SARS-CoV-2/human/IND/29/2020</strain>
    </source>
</reference>
<evidence type="ECO:0000313" key="3">
    <source>
        <dbReference type="EMBL" id="QHO62885.1"/>
    </source>
</evidence>
<evidence type="ECO:0000313" key="136">
    <source>
        <dbReference type="Proteomes" id="UP000503380"/>
    </source>
</evidence>
<dbReference type="EMBL" id="MT184911">
    <property type="protein sequence ID" value="QIJ96511.1"/>
    <property type="molecule type" value="Genomic_RNA"/>
</dbReference>
<dbReference type="Proteomes" id="UP000501442">
    <property type="component" value="Segment"/>
</dbReference>
<reference evidence="92 103" key="26">
    <citation type="submission" date="2020-02" db="EMBL/GenBank/DDBJ databases">
        <authorList>
            <person name="Ren L."/>
            <person name="Wang J."/>
            <person name="Jin Q."/>
            <person name="Xiang Z."/>
            <person name="Wu Z."/>
            <person name="Wu C."/>
            <person name="Liu Y."/>
            <person name="Yang J."/>
            <person name="Liu B."/>
        </authorList>
    </citation>
    <scope>NUCLEOTIDE SEQUENCE [LARGE SCALE GENOMIC DNA]</scope>
    <source>
        <strain evidence="10">BetaCoV/Wuhan/IPBCAMS-WH-02/2019</strain>
        <strain evidence="11">BetaCoV/Wuhan/IPBCAMS-WH-03/2019</strain>
        <strain evidence="12">BetaCoV/Wuhan/IPBCAMS-WH-04/2019</strain>
    </source>
</reference>
<evidence type="ECO:0000313" key="31">
    <source>
        <dbReference type="EMBL" id="QIC53212.1"/>
    </source>
</evidence>
<dbReference type="EMBL" id="MN975262">
    <property type="protein sequence ID" value="QHN73818.1"/>
    <property type="molecule type" value="Genomic_RNA"/>
</dbReference>
<dbReference type="EMBL" id="MT135041">
    <property type="protein sequence ID" value="QIH45031.1"/>
    <property type="molecule type" value="Genomic_RNA"/>
</dbReference>
<dbReference type="EMBL" id="MT106052">
    <property type="protein sequence ID" value="QID21056.1"/>
    <property type="molecule type" value="Genomic_RNA"/>
</dbReference>
<evidence type="ECO:0000313" key="83">
    <source>
        <dbReference type="Proteomes" id="UP000464405"/>
    </source>
</evidence>
<evidence type="ECO:0000313" key="16">
    <source>
        <dbReference type="EMBL" id="QHW06047.1"/>
    </source>
</evidence>
<evidence type="ECO:0000313" key="68">
    <source>
        <dbReference type="EMBL" id="QIJ96471.1"/>
    </source>
</evidence>
<dbReference type="EMBL" id="MT159719">
    <property type="protein sequence ID" value="QII57316.1"/>
    <property type="molecule type" value="Genomic_RNA"/>
</dbReference>
<evidence type="ECO:0000313" key="107">
    <source>
        <dbReference type="Proteomes" id="UP000501309"/>
    </source>
</evidence>
<dbReference type="Proteomes" id="UP000502286">
    <property type="component" value="Segment"/>
</dbReference>
<dbReference type="Proteomes" id="UP000501032">
    <property type="component" value="Segment"/>
</dbReference>
<evidence type="ECO:0000313" key="60">
    <source>
        <dbReference type="EMBL" id="QII57316.1"/>
    </source>
</evidence>
<evidence type="ECO:0000313" key="133">
    <source>
        <dbReference type="Proteomes" id="UP000503064"/>
    </source>
</evidence>
<evidence type="ECO:0000313" key="97">
    <source>
        <dbReference type="Proteomes" id="UP000500972"/>
    </source>
</evidence>
<accession>A0A6B9W2G5</accession>
<evidence type="ECO:0000313" key="55">
    <source>
        <dbReference type="EMBL" id="QII57266.1"/>
    </source>
</evidence>
<dbReference type="Proteomes" id="UP000502983">
    <property type="component" value="Segment"/>
</dbReference>
<dbReference type="Proteomes" id="UP000465110">
    <property type="component" value="Segment"/>
</dbReference>
<dbReference type="EMBL" id="MT159710">
    <property type="protein sequence ID" value="QII57226.1"/>
    <property type="molecule type" value="Genomic_RNA"/>
</dbReference>
<dbReference type="Proteomes" id="UP000503036">
    <property type="component" value="Segment"/>
</dbReference>
<evidence type="ECO:0000313" key="59">
    <source>
        <dbReference type="EMBL" id="QII57306.1"/>
    </source>
</evidence>
<dbReference type="EMBL" id="MT188339">
    <property type="protein sequence ID" value="QIK02952.1"/>
    <property type="molecule type" value="Genomic_RNA"/>
</dbReference>
<dbReference type="EMBL" id="MT044257">
    <property type="protein sequence ID" value="QHZ87590.1"/>
    <property type="molecule type" value="Genomic_RNA"/>
</dbReference>
<evidence type="ECO:0000313" key="120">
    <source>
        <dbReference type="Proteomes" id="UP000502039"/>
    </source>
</evidence>
<organism evidence="6 86">
    <name type="scientific">Severe acute respiratory syndrome coronavirus 2</name>
    <name type="common">2019-nCoV</name>
    <name type="synonym">SARS-CoV-2</name>
    <dbReference type="NCBI Taxonomy" id="2697049"/>
    <lineage>
        <taxon>Viruses</taxon>
        <taxon>Riboviria</taxon>
        <taxon>Orthornavirae</taxon>
        <taxon>Pisuviricota</taxon>
        <taxon>Pisoniviricetes</taxon>
        <taxon>Nidovirales</taxon>
        <taxon>Cornidovirineae</taxon>
        <taxon>Coronaviridae</taxon>
        <taxon>Orthocoronavirinae</taxon>
        <taxon>Betacoronavirus</taxon>
        <taxon>Sarbecovirus</taxon>
        <taxon>Betacoronavirus pandemicum</taxon>
    </lineage>
</organism>
<evidence type="ECO:0000313" key="6">
    <source>
        <dbReference type="EMBL" id="QHQ82472.1"/>
    </source>
</evidence>
<dbReference type="Proteomes" id="UP000502039">
    <property type="component" value="Segment"/>
</dbReference>
<dbReference type="Proteomes" id="UP000502649">
    <property type="component" value="Segment"/>
</dbReference>
<evidence type="ECO:0000313" key="100">
    <source>
        <dbReference type="Proteomes" id="UP000501036"/>
    </source>
</evidence>
<evidence type="ECO:0000313" key="56">
    <source>
        <dbReference type="EMBL" id="QII57276.1"/>
    </source>
</evidence>
<dbReference type="Proteomes" id="UP000502353">
    <property type="component" value="Segment"/>
</dbReference>
<evidence type="ECO:0000313" key="99">
    <source>
        <dbReference type="Proteomes" id="UP000501032"/>
    </source>
</evidence>
<evidence type="ECO:0000313" key="26">
    <source>
        <dbReference type="EMBL" id="QIA98562.1"/>
    </source>
</evidence>
<evidence type="ECO:0000313" key="126">
    <source>
        <dbReference type="Proteomes" id="UP000502338"/>
    </source>
</evidence>
<evidence type="ECO:0000313" key="80">
    <source>
        <dbReference type="EMBL" id="QIK50446.1"/>
    </source>
</evidence>
<evidence type="ECO:0000313" key="58">
    <source>
        <dbReference type="EMBL" id="QII57296.1"/>
    </source>
</evidence>
<dbReference type="EMBL" id="MN985325">
    <property type="protein sequence ID" value="QHO60602.1"/>
    <property type="molecule type" value="Genomic_RNA"/>
</dbReference>
<evidence type="ECO:0000313" key="82">
    <source>
        <dbReference type="Proteomes" id="UP000464269"/>
    </source>
</evidence>
<reference evidence="81 139" key="45">
    <citation type="submission" date="2020-03" db="EMBL/GenBank/DDBJ databases">
        <title>The first imported case of CoVid-19 in Viet Nam.</title>
        <authorList>
            <person name="Nguyen H.T."/>
            <person name="Cao T.M."/>
            <person name="Pham H.T.T."/>
            <person name="Vu N.P.H."/>
            <person name="Dao M.H."/>
            <person name="Huynh L.T.K."/>
            <person name="Nguyen L.T."/>
            <person name="Nguyen N.T."/>
            <person name="Nguyen T.T.N."/>
            <person name="Nguyen A.H."/>
            <person name="Luong Q.C."/>
            <person name="Nguyen T.V."/>
            <person name="Tran K.C."/>
            <person name="Pham Q.D."/>
            <person name="Tran T."/>
            <person name="Hoang C.Q."/>
            <person name="Nguyen T.T."/>
            <person name="Le H.Q."/>
            <person name="Phung T.M."/>
            <person name="Vo T.N.A."/>
            <person name="Nguyen S.N."/>
            <person name="Pham D.T."/>
            <person name="Nguyen T.V."/>
            <person name="Phan L.T."/>
        </authorList>
    </citation>
    <scope>NUCLEOTIDE SEQUENCE [LARGE SCALE GENOMIC DNA]</scope>
    <source>
        <strain evidence="81">SARS-CoV-2/human/VNM/nCoV-19-02S/2020</strain>
    </source>
</reference>
<reference evidence="4 82" key="8">
    <citation type="submission" date="2020-01" db="EMBL/GenBank/DDBJ databases">
        <title>nCoV-2019 California case 1.</title>
        <authorList>
            <person name="Uehara A."/>
            <person name="Queen K."/>
            <person name="Tao Y."/>
            <person name="Li Y."/>
            <person name="Paden C.R."/>
            <person name="Zhang J."/>
            <person name="Lu X."/>
            <person name="Lynch B."/>
            <person name="Sakthivel S.K.K."/>
            <person name="Whitaker B.L."/>
            <person name="Kamili S."/>
            <person name="Wang L."/>
            <person name="Murray J.R."/>
            <person name="Gerber S.I."/>
            <person name="Lindstrom S."/>
            <person name="Tong S."/>
        </authorList>
    </citation>
    <scope>NUCLEOTIDE SEQUENCE [LARGE SCALE GENOMIC DNA]</scope>
    <source>
        <strain evidence="4">SARS-CoV-2/human/USA/CA-CDC-CA1/2020</strain>
    </source>
</reference>
<dbReference type="EMBL" id="MT188341">
    <property type="protein sequence ID" value="QIK02972.1"/>
    <property type="molecule type" value="Genomic_RNA"/>
</dbReference>
<reference evidence="35 138" key="23">
    <citation type="submission" date="2020-02" db="EMBL/GenBank/DDBJ databases">
        <title>US case California.</title>
        <authorList>
            <person name="Queen K."/>
            <person name="Uehara A."/>
            <person name="Zhang J."/>
            <person name="Li Y."/>
            <person name="Tao Y."/>
            <person name="Paden C.R."/>
            <person name="Wang H."/>
            <person name="Kamili S."/>
            <person name="Lu X."/>
            <person name="Lynch B."/>
            <person name="Sakthivel S.K.K."/>
            <person name="Whitaker B.L."/>
            <person name="Wang L."/>
            <person name="Murray J.R."/>
            <person name="Padilla J."/>
            <person name="Lee J."/>
            <person name="Gerber S.I."/>
            <person name="Lindstrom S."/>
            <person name="Tong S."/>
        </authorList>
    </citation>
    <scope>NUCLEOTIDE SEQUENCE [LARGE SCALE GENOMIC DNA]</scope>
    <source>
        <strain evidence="35">SARS-CoV-2/human/USA/CA-CDC-CA9/2020</strain>
    </source>
</reference>
<evidence type="ECO:0000313" key="135">
    <source>
        <dbReference type="Proteomes" id="UP000503306"/>
    </source>
</evidence>
<reference evidence="5 87" key="9">
    <citation type="submission" date="2020-01" db="EMBL/GenBank/DDBJ databases">
        <title>nCoV-2019 California case 2.</title>
        <authorList>
            <person name="Uehara A."/>
            <person name="Queen K."/>
            <person name="Tao Y."/>
            <person name="Li Y."/>
            <person name="Paden C.R."/>
            <person name="Zhang J."/>
            <person name="Lu X."/>
            <person name="Lynch B."/>
            <person name="Sakthivel S.K.K."/>
            <person name="Whitaker B.L."/>
            <person name="Kamili S."/>
            <person name="Wang L."/>
            <person name="Murray J.R."/>
            <person name="Gerber S.I."/>
            <person name="Lindstrom S."/>
            <person name="Tong S."/>
        </authorList>
    </citation>
    <scope>NUCLEOTIDE SEQUENCE [LARGE SCALE GENOMIC DNA]</scope>
    <source>
        <strain evidence="5">SARS-CoV-2/human/USA/CA-CDC-CA2/2020</strain>
    </source>
</reference>
<dbReference type="Proteomes" id="UP000501825">
    <property type="component" value="Segment"/>
</dbReference>
<evidence type="ECO:0000313" key="28">
    <source>
        <dbReference type="EMBL" id="QIA98603.1"/>
    </source>
</evidence>
<evidence type="ECO:0000313" key="101">
    <source>
        <dbReference type="Proteomes" id="UP000501045"/>
    </source>
</evidence>
<dbReference type="EMBL" id="MT066176">
    <property type="protein sequence ID" value="QIA98614.1"/>
    <property type="molecule type" value="Genomic_RNA"/>
</dbReference>
<evidence type="ECO:0000313" key="11">
    <source>
        <dbReference type="EMBL" id="QHU36852.1"/>
    </source>
</evidence>
<evidence type="ECO:0000313" key="118">
    <source>
        <dbReference type="Proteomes" id="UP000501825"/>
    </source>
</evidence>
<evidence type="ECO:0000313" key="35">
    <source>
        <dbReference type="EMBL" id="QID98802.1"/>
    </source>
</evidence>
<evidence type="ECO:0000313" key="138">
    <source>
        <dbReference type="Proteomes" id="UP000503425"/>
    </source>
</evidence>
<dbReference type="EMBL" id="MT159722">
    <property type="protein sequence ID" value="QII57346.1"/>
    <property type="molecule type" value="Genomic_RNA"/>
</dbReference>
<evidence type="ECO:0000313" key="78">
    <source>
        <dbReference type="EMBL" id="QIK50425.1"/>
    </source>
</evidence>
<evidence type="ECO:0000313" key="13">
    <source>
        <dbReference type="EMBL" id="QHU36872.1"/>
    </source>
</evidence>
<proteinExistence type="predicted"/>
<dbReference type="Proteomes" id="UP000503034">
    <property type="component" value="Segment"/>
</dbReference>
<reference evidence="39 133" key="31">
    <citation type="submission" date="2020-02" db="EMBL/GenBank/DDBJ databases">
        <authorList>
            <person name="Zheng K."/>
            <person name="Shi Y."/>
            <person name="Sun J."/>
            <person name="Huang J."/>
            <person name="Zhu A."/>
            <person name="Sun F."/>
            <person name="Zhuang Z."/>
            <person name="Dai J."/>
            <person name="Chen Z."/>
            <person name="Huang S."/>
            <person name="Zhang Z."/>
            <person name="Li X."/>
            <person name="Wang Y."/>
        </authorList>
    </citation>
    <scope>NUCLEOTIDE SEQUENCE [LARGE SCALE GENOMIC DNA]</scope>
    <source>
        <strain evidence="39">SARS-CoV-2/human/CHN/IQTC03/2020</strain>
    </source>
</reference>
<evidence type="ECO:0000313" key="84">
    <source>
        <dbReference type="Proteomes" id="UP000464520"/>
    </source>
</evidence>
<dbReference type="Proteomes" id="UP000503380">
    <property type="component" value="Segment"/>
</dbReference>
<evidence type="ECO:0000313" key="75">
    <source>
        <dbReference type="EMBL" id="QIK02952.1"/>
    </source>
</evidence>
<evidence type="ECO:0000313" key="32">
    <source>
        <dbReference type="EMBL" id="QID21056.1"/>
    </source>
</evidence>
<dbReference type="EMBL" id="MT027062">
    <property type="protein sequence ID" value="QHW06047.1"/>
    <property type="molecule type" value="Genomic_RNA"/>
</dbReference>
<dbReference type="Proteomes" id="UP000500926">
    <property type="component" value="Segment"/>
</dbReference>
<dbReference type="EMBL" id="MT192759">
    <property type="protein sequence ID" value="QIK50425.1"/>
    <property type="molecule type" value="Genomic_RNA"/>
</dbReference>
<evidence type="ECO:0000313" key="85">
    <source>
        <dbReference type="Proteomes" id="UP000464716"/>
    </source>
</evidence>
<dbReference type="EMBL" id="MT159711">
    <property type="protein sequence ID" value="QII57236.1"/>
    <property type="molecule type" value="Genomic_RNA"/>
</dbReference>
<dbReference type="Proteomes" id="UP000500745">
    <property type="component" value="Segment"/>
</dbReference>
<evidence type="ECO:0000313" key="2">
    <source>
        <dbReference type="EMBL" id="QHO60602.1"/>
    </source>
</evidence>
<dbReference type="Proteomes" id="UP000503054">
    <property type="component" value="Segment"/>
</dbReference>
<dbReference type="EMBL" id="MT163718">
    <property type="protein sequence ID" value="QII87815.1"/>
    <property type="molecule type" value="Genomic_RNA"/>
</dbReference>
<reference evidence="30 120" key="4">
    <citation type="journal article" date="2020" name="Lancet Infect. Dis.">
        <title>The first 2019 novel coronavirus case in Nepal.</title>
        <authorList>
            <person name="Bastola A."/>
            <person name="Sah R."/>
            <person name="Rodriguez-Morales A.J."/>
            <person name="Lal B.K."/>
            <person name="Jha R."/>
            <person name="Ojha H.C."/>
            <person name="Shrestha B."/>
            <person name="Chu D.K.W."/>
            <person name="Poon L.L.M."/>
            <person name="Costello A."/>
            <person name="Morita K."/>
            <person name="Pandey B.D."/>
        </authorList>
    </citation>
    <scope>NUCLEOTIDE SEQUENCE [LARGE SCALE GENOMIC DNA]</scope>
    <source>
        <strain evidence="30">SARS-CoV-2/human/NPL/61-TW/2020</strain>
    </source>
</reference>
<evidence type="ECO:0000313" key="70">
    <source>
        <dbReference type="EMBL" id="QIJ96491.1"/>
    </source>
</evidence>
<dbReference type="EMBL" id="MT159715">
    <property type="protein sequence ID" value="QII57276.1"/>
    <property type="molecule type" value="Genomic_RNA"/>
</dbReference>
<evidence type="ECO:0000313" key="139">
    <source>
        <dbReference type="Proteomes" id="UP000503500"/>
    </source>
</evidence>
<dbReference type="Proteomes" id="UP000501631">
    <property type="component" value="Segment"/>
</dbReference>
<evidence type="ECO:0000313" key="47">
    <source>
        <dbReference type="EMBL" id="QII57186.1"/>
    </source>
</evidence>
<dbReference type="EMBL" id="MT049951">
    <property type="protein sequence ID" value="QIA20053.1"/>
    <property type="molecule type" value="Genomic_RNA"/>
</dbReference>
<dbReference type="Proteomes" id="UP000501172">
    <property type="component" value="Segment"/>
</dbReference>
<reference evidence="91 105" key="40">
    <citation type="submission" date="2020-03" db="EMBL/GenBank/DDBJ databases">
        <title>Cruise A sequences.</title>
        <authorList>
            <person name="Uehara A."/>
            <person name="Tao Y."/>
            <person name="Paden C.R."/>
            <person name="Queen K."/>
            <person name="Zhang J."/>
            <person name="Li Y."/>
            <person name="Keckler M.S."/>
            <person name="Laufer Halpin A.S."/>
            <person name="Wang H."/>
            <person name="Padilla J."/>
            <person name="Lee J."/>
            <person name="Elkins C.A."/>
            <person name="Gerber S.I."/>
            <person name="Tong S."/>
        </authorList>
    </citation>
    <scope>NUCLEOTIDE SEQUENCE [LARGE SCALE GENOMIC DNA]</scope>
    <source>
        <strain evidence="58">SARS-CoV-2/human/USA/CDC-CruiseA-1/2020</strain>
        <strain evidence="59">SARS-CoV-2/human/USA/CDC-CruiseA-2/2020</strain>
        <strain evidence="60">SARS-CoV-2/human/USA/CDC-CruiseA-3/2020</strain>
        <strain evidence="61">SARS-CoV-2/human/USA/CDC-CruiseA-4/2020</strain>
        <strain evidence="62">SARS-CoV-2/human/USA/CDC-CruiseA-5/2020</strain>
        <strain evidence="63">SARS-CoV-2/human/USA/CDC-CruiseA-6/2020</strain>
    </source>
</reference>
<evidence type="ECO:0000313" key="86">
    <source>
        <dbReference type="Proteomes" id="UP000464975"/>
    </source>
</evidence>
<dbReference type="Proteomes" id="UP000501685">
    <property type="component" value="Segment"/>
</dbReference>
<dbReference type="Proteomes" id="UP000501580">
    <property type="component" value="Segment"/>
</dbReference>
<evidence type="ECO:0000313" key="89">
    <source>
        <dbReference type="Proteomes" id="UP000500745"/>
    </source>
</evidence>
<reference evidence="26 123" key="2">
    <citation type="journal article" date="2020" name="Clin. Microbiol. Infect.">
        <title>Molecular characterization of SARS-CoV-2 from the first case of COVID-19 in Italy.</title>
        <authorList>
            <person name="Capobianchi M.R."/>
            <person name="Rueca M."/>
            <person name="Messina F."/>
            <person name="Giombini E."/>
            <person name="Carletti F."/>
            <person name="Colavita F."/>
            <person name="Castilletti C."/>
            <person name="Lalle E."/>
            <person name="Bordi L."/>
            <person name="Vairo F."/>
            <person name="Nicastri E."/>
            <person name="Ippolito G."/>
            <person name="Maria Gruber C.E."/>
            <person name="Bartolini B."/>
        </authorList>
    </citation>
    <scope>NUCLEOTIDE SEQUENCE [LARGE SCALE GENOMIC DNA]</scope>
    <source>
        <strain evidence="26">SARS-CoV-2/human/ITA/INMI1/2020</strain>
    </source>
</reference>
<dbReference type="EMBL" id="MT184908">
    <property type="protein sequence ID" value="QIJ96481.1"/>
    <property type="molecule type" value="Genomic_RNA"/>
</dbReference>
<dbReference type="Proteomes" id="UP000502792">
    <property type="component" value="Segment"/>
</dbReference>
<reference evidence="112 128" key="43">
    <citation type="submission" date="2020-03" db="EMBL/GenBank/DDBJ databases">
        <title>SARS-CoV-2 genomes from WA state.</title>
        <authorList>
            <person name="Roychoudhury P."/>
            <person name="Greninger A."/>
            <person name="Jerome K."/>
        </authorList>
    </citation>
    <scope>NUCLEOTIDE SEQUENCE [LARGE SCALE GENOMIC DNA]</scope>
    <source>
        <strain evidence="64">SARS-CoV-2/human/USA/WA3-UW1/2020</strain>
        <strain evidence="65">SARS-CoV-2/human/USA/WA4-UW2/2020</strain>
        <strain evidence="66">SARS-CoV-2/human/USA/WA6-UW3/2020</strain>
        <strain evidence="67">SARS-CoV-2/human/USA/WA7-UW4/2020</strain>
    </source>
</reference>
<dbReference type="Proteomes" id="UP000501309">
    <property type="component" value="Segment"/>
</dbReference>
<dbReference type="EMBL" id="MT184907">
    <property type="protein sequence ID" value="QIJ96471.1"/>
    <property type="molecule type" value="Genomic_RNA"/>
</dbReference>
<dbReference type="Proteomes" id="UP000500925">
    <property type="component" value="Segment"/>
</dbReference>
<reference evidence="98 118" key="42">
    <citation type="submission" date="2020-03" db="EMBL/GenBank/DDBJ databases">
        <title>Full genome sequences of first three Minnesota, U.S. COVID-19 cases.</title>
        <authorList>
            <person name="Plumb M."/>
            <person name="Garfin J."/>
            <person name="Wang X."/>
        </authorList>
    </citation>
    <scope>NUCLEOTIDE SEQUENCE [LARGE SCALE GENOMIC DNA]</scope>
    <source>
        <strain evidence="77">USA/MN1-MDH1/2020</strain>
        <strain evidence="76">USA/MN2-MDH2/2020</strain>
        <strain evidence="75">USA/MN3-MDH3/2020</strain>
    </source>
</reference>
<dbReference type="Proteomes" id="UP000502012">
    <property type="component" value="Segment"/>
</dbReference>
<dbReference type="EMBL" id="MT159714">
    <property type="protein sequence ID" value="QII57266.1"/>
    <property type="molecule type" value="Genomic_RNA"/>
</dbReference>
<evidence type="ECO:0000313" key="7">
    <source>
        <dbReference type="EMBL" id="QHR84457.1"/>
    </source>
</evidence>
<dbReference type="EMBL" id="MT020881">
    <property type="protein sequence ID" value="QHU79212.1"/>
    <property type="molecule type" value="Genomic_RNA"/>
</dbReference>
<reference evidence="78 114" key="46">
    <citation type="submission" date="2020-03" db="EMBL/GenBank/DDBJ databases">
        <authorList>
            <person name="Tsao K.-C."/>
            <person name="Gong Y.-N."/>
            <person name="Yang S.-L."/>
            <person name="Liu Y.-C."/>
            <person name="Huang C.-G."/>
            <person name="Huang Y.-C."/>
            <person name="Chen G.-W."/>
            <person name="Shih S.-R."/>
        </authorList>
    </citation>
    <scope>NUCLEOTIDE SEQUENCE [LARGE SCALE GENOMIC DNA]</scope>
    <source>
        <strain evidence="78">SARS-CoV-2/human/TWN/CGMH-CGU-01/2020</strain>
    </source>
</reference>
<evidence type="ECO:0000313" key="22">
    <source>
        <dbReference type="EMBL" id="QHZ00407.1"/>
    </source>
</evidence>
<evidence type="ECO:0000313" key="19">
    <source>
        <dbReference type="EMBL" id="QHZ00366.1"/>
    </source>
</evidence>
<reference evidence="37 126" key="25">
    <citation type="submission" date="2020-02" db="EMBL/GenBank/DDBJ databases">
        <authorList>
            <person name="Shi Y."/>
            <person name="Zheng K."/>
            <person name="Sun J."/>
            <person name="Huang J."/>
            <person name="Zhu A."/>
            <person name="Zhuang Z."/>
            <person name="Dai J."/>
            <person name="Chen Z."/>
            <person name="Sun F."/>
            <person name="Zhang Z."/>
            <person name="Li X."/>
            <person name="Wang Y."/>
        </authorList>
    </citation>
    <scope>NUCLEOTIDE SEQUENCE [LARGE SCALE GENOMIC DNA]</scope>
    <source>
        <strain evidence="37">SARS-CoV-2/human/CHN/IQTC02/2020</strain>
    </source>
</reference>
<dbReference type="Proteomes" id="UP000503306">
    <property type="component" value="Segment"/>
</dbReference>
<dbReference type="EMBL" id="MT159705">
    <property type="protein sequence ID" value="QII57176.1"/>
    <property type="molecule type" value="Genomic_RNA"/>
</dbReference>
<dbReference type="EMBL" id="MT135042">
    <property type="protein sequence ID" value="QIH45041.1"/>
    <property type="molecule type" value="Genomic_RNA"/>
</dbReference>
<reference evidence="110 111" key="24">
    <citation type="submission" date="2020-02" db="EMBL/GenBank/DDBJ databases">
        <title>US cases.</title>
        <authorList>
            <person name="Queen K."/>
            <person name="Uehara A."/>
            <person name="Zhang J."/>
            <person name="Li Y."/>
            <person name="Tao Y."/>
            <person name="Paden C.R."/>
            <person name="Wang H."/>
            <person name="Kamili S."/>
            <person name="Lu X."/>
            <person name="Lynch B."/>
            <person name="Sakthivel S.K.K."/>
            <person name="Whitaker B.L."/>
            <person name="Wang L."/>
            <person name="Murray J.R."/>
            <person name="Gerber S.I."/>
            <person name="Lindstrom S."/>
            <person name="Tong S."/>
        </authorList>
    </citation>
    <scope>NUCLEOTIDE SEQUENCE [LARGE SCALE GENOMIC DNA]</scope>
    <source>
        <strain evidence="32">SARS-CoV-2/human/USA/CA-CDC-CA7/2020</strain>
        <strain evidence="33">SARS-CoV-2/human/USA/CA-CDC-CA8/2020</strain>
        <strain evidence="34">SARS-CoV-2/human/USA/TX-CDC-TX1/2020</strain>
    </source>
</reference>
<reference evidence="27 122" key="30">
    <citation type="submission" date="2020-02" db="EMBL/GenBank/DDBJ databases">
        <authorList>
            <person name="Potdar V."/>
            <person name="Choudhary M."/>
            <person name="Yadav P.D."/>
            <person name="Shete-Aich A."/>
        </authorList>
    </citation>
    <scope>NUCLEOTIDE SEQUENCE [LARGE SCALE GENOMIC DNA]</scope>
    <source>
        <strain evidence="27">SARS-CoV-2/human/IND/166/2020</strain>
    </source>
</reference>
<evidence type="ECO:0000313" key="77">
    <source>
        <dbReference type="EMBL" id="QIK02972.1"/>
    </source>
</evidence>
<dbReference type="EMBL" id="MT027063">
    <property type="protein sequence ID" value="QHW06057.1"/>
    <property type="molecule type" value="Genomic_RNA"/>
</dbReference>
<dbReference type="Proteomes" id="UP000501007">
    <property type="component" value="Segment"/>
</dbReference>
<reference evidence="1 83" key="3">
    <citation type="journal article" date="2020" name="Lancet">
        <title>A familial cluster of pneumonia associated with the 2019 novel coronavirus indicating person-to-person transmission: a study of a family cluster.</title>
        <authorList>
            <person name="Chan J.F."/>
            <person name="Yuan S."/>
            <person name="Kok K.H."/>
            <person name="To K.K."/>
            <person name="Chu H."/>
            <person name="Yang J."/>
            <person name="Xing F."/>
            <person name="Liu J."/>
            <person name="Yip C.C."/>
            <person name="Poon R.W."/>
            <person name="Tsoi H.W."/>
            <person name="Lo S.K."/>
            <person name="Chan K.H."/>
            <person name="Poon V.K."/>
            <person name="Chan W.M."/>
            <person name="Ip J.D."/>
            <person name="Cai J.P."/>
            <person name="Cheng V.C."/>
            <person name="Chen H."/>
            <person name="Hui C.K."/>
            <person name="Yuen K.Y."/>
        </authorList>
    </citation>
    <scope>NUCLEOTIDE SEQUENCE [LARGE SCALE GENOMIC DNA]</scope>
    <source>
        <strain evidence="1">2019-nCoV_HKU-SZ-005b_2020</strain>
    </source>
</reference>
<evidence type="ECO:0000313" key="90">
    <source>
        <dbReference type="Proteomes" id="UP000500759"/>
    </source>
</evidence>
<evidence type="ECO:0000313" key="48">
    <source>
        <dbReference type="EMBL" id="QII57196.1"/>
    </source>
</evidence>
<dbReference type="EMBL" id="MT159706">
    <property type="protein sequence ID" value="QII57186.1"/>
    <property type="molecule type" value="Genomic_RNA"/>
</dbReference>
<evidence type="ECO:0000313" key="42">
    <source>
        <dbReference type="EMBL" id="QIH45041.1"/>
    </source>
</evidence>
<dbReference type="Proteomes" id="UP000502227">
    <property type="component" value="Segment"/>
</dbReference>
<dbReference type="Proteomes" id="UP000502309">
    <property type="component" value="Segment"/>
</dbReference>
<dbReference type="Proteomes" id="UP000464520">
    <property type="component" value="Genome"/>
</dbReference>
<dbReference type="Proteomes" id="UP000501269">
    <property type="component" value="Segment"/>
</dbReference>
<evidence type="ECO:0000313" key="27">
    <source>
        <dbReference type="EMBL" id="QIA98591.1"/>
    </source>
</evidence>
<reference evidence="18 117" key="20">
    <citation type="submission" date="2020-02" db="EMBL/GenBank/DDBJ databases">
        <title>Novel coronavirus 2019 California sequence.</title>
        <authorList>
            <person name="Tao Y."/>
            <person name="Queen K."/>
            <person name="Zhang J."/>
            <person name="Li Y."/>
            <person name="Uehara A."/>
            <person name="Paden C.R."/>
            <person name="Lu X."/>
            <person name="Lynch B."/>
            <person name="Sakthivel S.K.K."/>
            <person name="Whitaker B.L."/>
            <person name="Kamili S."/>
            <person name="Wang L."/>
            <person name="Murray J.R."/>
            <person name="Gerber S.I."/>
            <person name="Lindstrom S."/>
            <person name="Tong S."/>
        </authorList>
    </citation>
    <scope>NUCLEOTIDE SEQUENCE [LARGE SCALE GENOMIC DNA]</scope>
    <source>
        <strain evidence="18">SARS-CoV-2/human/USA/CA-CDC-CA5/2020</strain>
    </source>
</reference>
<evidence type="ECO:0000313" key="18">
    <source>
        <dbReference type="EMBL" id="QHW06067.1"/>
    </source>
</evidence>
<evidence type="ECO:0000313" key="132">
    <source>
        <dbReference type="Proteomes" id="UP000503054"/>
    </source>
</evidence>
<evidence type="ECO:0000313" key="54">
    <source>
        <dbReference type="EMBL" id="QII57256.1"/>
    </source>
</evidence>
<dbReference type="EMBL" id="MT123293">
    <property type="protein sequence ID" value="QIE07489.1"/>
    <property type="molecule type" value="Genomic_RNA"/>
</dbReference>
<evidence type="ECO:0000313" key="4">
    <source>
        <dbReference type="EMBL" id="QHQ71971.1"/>
    </source>
</evidence>
<dbReference type="Proteomes" id="UP000500817">
    <property type="component" value="Segment"/>
</dbReference>
<dbReference type="Proteomes" id="UP000501036">
    <property type="component" value="Segment"/>
</dbReference>
<evidence type="ECO:0000313" key="15">
    <source>
        <dbReference type="EMBL" id="QHU79212.1"/>
    </source>
</evidence>
<dbReference type="Proteomes" id="UP000501491">
    <property type="component" value="Segment"/>
</dbReference>
<dbReference type="Proteomes" id="UP000502464">
    <property type="component" value="Segment"/>
</dbReference>
<reference evidence="107 108" key="39">
    <citation type="submission" date="2020-03" db="EMBL/GenBank/DDBJ databases">
        <title>Cruise A sequences.</title>
        <authorList>
            <person name="Paden C.R."/>
            <person name="Tao Y."/>
            <person name="Queen K."/>
            <person name="Uehara A."/>
            <person name="Zhang J."/>
            <person name="Li Y."/>
            <person name="Wang H."/>
            <person name="Kamili S."/>
            <person name="Lu X."/>
            <person name="Lynch B."/>
            <person name="Sakthivel S.K.K."/>
            <person name="Whitaker B.L."/>
            <person name="Wang L."/>
            <person name="Murray J.R."/>
            <person name="Padilla J."/>
            <person name="Lee J."/>
            <person name="Gerber S.I."/>
            <person name="Lindstrom S."/>
            <person name="Tong S."/>
        </authorList>
    </citation>
    <scope>NUCLEOTIDE SEQUENCE [LARGE SCALE GENOMIC DNA]</scope>
    <source>
        <strain evidence="52">SARS-CoV-2/human/USA/CDC-CruiseA-13/2020</strain>
        <strain evidence="53">SARS-CoV-2/human/USA/CDC-CruiseA-14/2020</strain>
        <strain evidence="54">SARS-CoV-2/human/USA/CDC-CruiseA-15/2020</strain>
        <strain evidence="55">SARS-CoV-2/human/USA/CDC-CruiseA-16/2020</strain>
        <strain evidence="56">SARS-CoV-2/human/USA/CDC-CruiseA-17/2020</strain>
        <strain evidence="57">SARS-CoV-2/human/USA/CDC-CruiseA-18/2020</strain>
    </source>
</reference>
<evidence type="ECO:0000313" key="46">
    <source>
        <dbReference type="EMBL" id="QII57176.1"/>
    </source>
</evidence>
<dbReference type="Proteomes" id="UP000501834">
    <property type="component" value="Segment"/>
</dbReference>
<reference evidence="24 100" key="18">
    <citation type="submission" date="2020-02" db="EMBL/GenBank/DDBJ databases">
        <title>nCoV-2019 California.</title>
        <authorList>
            <person name="Zhang J."/>
            <person name="Queen K."/>
            <person name="Li Y."/>
            <person name="Tao Y."/>
            <person name="Uehara A."/>
            <person name="Paden C.R."/>
            <person name="Lu X."/>
            <person name="Lynch B."/>
            <person name="Sakthivel S.K.K."/>
            <person name="Whitaker B.L."/>
            <person name="Kamili S."/>
            <person name="Wang L."/>
            <person name="Murray J.R."/>
            <person name="Gerber S.I."/>
            <person name="Lindstrom S."/>
            <person name="Tong S."/>
        </authorList>
    </citation>
    <scope>NUCLEOTIDE SEQUENCE [LARGE SCALE GENOMIC DNA]</scope>
    <source>
        <strain evidence="24">SARS-CoV-2/human/USA/CA-CDC-CA6/2020</strain>
    </source>
</reference>
<evidence type="ECO:0000313" key="9">
    <source>
        <dbReference type="EMBL" id="QHU36832.1"/>
    </source>
</evidence>
<dbReference type="Proteomes" id="UP000501552">
    <property type="component" value="Segment"/>
</dbReference>
<dbReference type="Proteomes" id="UP000501428">
    <property type="component" value="Segment"/>
</dbReference>
<dbReference type="EMBL" id="MT159707">
    <property type="protein sequence ID" value="QII57196.1"/>
    <property type="molecule type" value="Genomic_RNA"/>
</dbReference>
<dbReference type="EMBL" id="MT192773">
    <property type="protein sequence ID" value="QIK50456.1"/>
    <property type="molecule type" value="Genomic_RNA"/>
</dbReference>
<evidence type="ECO:0000313" key="140">
    <source>
        <dbReference type="Proteomes" id="UP000503534"/>
    </source>
</evidence>
<reference evidence="40 95" key="38">
    <citation type="submission" date="2020-03" db="EMBL/GenBank/DDBJ databases">
        <title>Complete genome sequences of SARS-COV-2 isolated in Brazil.</title>
        <authorList>
            <person name="Amgarten D."/>
            <person name="Malta F."/>
            <person name="Ruiz R.M."/>
            <person name="Petroni R."/>
            <person name="Santana R.A.F."/>
            <person name="de Menezes F.G."/>
            <person name="Mangueira C.L.P."/>
            <person name="Pinho J.R.R."/>
        </authorList>
    </citation>
    <scope>NUCLEOTIDE SEQUENCE [LARGE SCALE GENOMIC DNA]</scope>
    <source>
        <strain evidence="40">SARS-CoV-2/human/BRA/SP02/2020</strain>
    </source>
</reference>
<dbReference type="Proteomes" id="UP000501045">
    <property type="component" value="Segment"/>
</dbReference>
<reference evidence="31 127" key="27">
    <citation type="submission" date="2020-02" db="EMBL/GenBank/DDBJ databases">
        <authorList>
            <person name="Bengner M."/>
            <person name="Palmerus M."/>
            <person name="Lindsjo O."/>
            <person name="Lind Karlberg M."/>
            <person name="Monteil V."/>
            <person name="Appelberg S."/>
            <person name="Brave A."/>
            <person name="Muradrasoli S."/>
            <person name="Tegmark-Wisell K."/>
        </authorList>
    </citation>
    <scope>NUCLEOTIDE SEQUENCE [LARGE SCALE GENOMIC DNA]</scope>
    <source>
        <strain evidence="31">SARS-CoV-2/human/SWE/01/2020</strain>
    </source>
</reference>
<dbReference type="Proteomes" id="UP000502338">
    <property type="component" value="Segment"/>
</dbReference>
<dbReference type="Proteomes" id="UP000502104">
    <property type="component" value="Segment"/>
</dbReference>
<dbReference type="Proteomes" id="UP000500972">
    <property type="component" value="Segment"/>
</dbReference>
<dbReference type="EMBL" id="MT159713">
    <property type="protein sequence ID" value="QII57256.1"/>
    <property type="molecule type" value="Genomic_RNA"/>
</dbReference>
<evidence type="ECO:0000313" key="96">
    <source>
        <dbReference type="Proteomes" id="UP000500926"/>
    </source>
</evidence>
<dbReference type="RefSeq" id="YP_009725255.1">
    <property type="nucleotide sequence ID" value="NC_045512.2"/>
</dbReference>
<dbReference type="EMBL" id="MT163716">
    <property type="protein sequence ID" value="QII87791.1"/>
    <property type="molecule type" value="Genomic_RNA"/>
</dbReference>
<evidence type="ECO:0000313" key="39">
    <source>
        <dbReference type="EMBL" id="QIE07489.1"/>
    </source>
</evidence>
<evidence type="ECO:0000313" key="62">
    <source>
        <dbReference type="EMBL" id="QII57336.1"/>
    </source>
</evidence>
<evidence type="ECO:0000313" key="112">
    <source>
        <dbReference type="Proteomes" id="UP000501580"/>
    </source>
</evidence>
<dbReference type="EMBL" id="MT184913">
    <property type="protein sequence ID" value="QIJ96531.1"/>
    <property type="molecule type" value="Genomic_RNA"/>
</dbReference>
<evidence type="ECO:0000313" key="57">
    <source>
        <dbReference type="EMBL" id="QII57286.1"/>
    </source>
</evidence>
<dbReference type="Proteomes" id="UP000500699">
    <property type="component" value="Segment"/>
</dbReference>
<reference evidence="3 84" key="11">
    <citation type="submission" date="2020-01" db="EMBL/GenBank/DDBJ databases">
        <title>Novel betacoronavirus, Illinois.</title>
        <authorList>
            <person name="Tao Y."/>
            <person name="Queen K."/>
            <person name="Paden C.R."/>
            <person name="Zhang J."/>
            <person name="Li Y."/>
            <person name="Uehara A."/>
            <person name="Lu X."/>
            <person name="Lynch B."/>
            <person name="Sakthivel S.K.K."/>
            <person name="Whitaker B.L."/>
            <person name="Kamili S."/>
            <person name="Wang L."/>
            <person name="Murray J.R."/>
            <person name="Gerber S.I."/>
            <person name="Lindstrom S."/>
            <person name="Tong S."/>
        </authorList>
    </citation>
    <scope>NUCLEOTIDE SEQUENCE [LARGE SCALE GENOMIC DNA]</scope>
    <source>
        <strain evidence="3">SARS-CoV-2/human/USA/IL-CDC-IL1/2020</strain>
    </source>
</reference>
<dbReference type="GeneID" id="43740576"/>
<reference evidence="124" key="6">
    <citation type="submission" date="2020-01" db="EMBL/GenBank/DDBJ databases">
        <title>Complete genome sequence of first Australian case of the 2019-nCoV corona virus, Australia/VIC01/2020.</title>
        <authorList>
            <person name="Caly L."/>
            <person name="Seemann T."/>
            <person name="Schultz M."/>
            <person name="Druce J."/>
            <person name="Taiaroa G."/>
        </authorList>
    </citation>
    <scope>NUCLEOTIDE SEQUENCE [LARGE SCALE GENOMIC DNA]</scope>
</reference>
<reference evidence="109 125" key="34">
    <citation type="submission" date="2020-02" db="EMBL/GenBank/DDBJ databases">
        <authorList>
            <person name="Yeh S.-H."/>
            <person name="Lin Y.-Y."/>
            <person name="Lai Y.-Y."/>
            <person name="Li C.-L."/>
            <person name="Chang S.-C."/>
            <person name="Chen P.-J."/>
            <person name="Chang S.-Y."/>
        </authorList>
    </citation>
    <scope>NUCLEOTIDE SEQUENCE [LARGE SCALE GENOMIC DNA]</scope>
    <source>
        <strain evidence="28">SARS-CoV-2/NTU01/TWN/human/2020</strain>
        <strain evidence="29">SARS-CoV-2/NTU02/TWN/human/2020</strain>
    </source>
</reference>
<evidence type="ECO:0000313" key="87">
    <source>
        <dbReference type="Proteomes" id="UP000465110"/>
    </source>
</evidence>
<dbReference type="Proteomes" id="UP000503394">
    <property type="component" value="Segment"/>
</dbReference>
<evidence type="ECO:0000313" key="125">
    <source>
        <dbReference type="Proteomes" id="UP000502336"/>
    </source>
</evidence>
<dbReference type="Proteomes" id="UP000502305">
    <property type="component" value="Segment"/>
</dbReference>
<evidence type="ECO:0000313" key="106">
    <source>
        <dbReference type="Proteomes" id="UP000501269"/>
    </source>
</evidence>
<dbReference type="EMBL" id="MT019532">
    <property type="protein sequence ID" value="QHU36862.1"/>
    <property type="molecule type" value="Genomic_RNA"/>
</dbReference>
<dbReference type="EMBL" id="MT152824">
    <property type="protein sequence ID" value="QIH55229.1"/>
    <property type="molecule type" value="Genomic_RNA"/>
</dbReference>
<dbReference type="InterPro" id="IPR044342">
    <property type="entry name" value="Orf10_SARS-CoV-2"/>
</dbReference>
<dbReference type="Proteomes" id="UP000502892">
    <property type="component" value="Segment"/>
</dbReference>
<evidence type="ECO:0000313" key="43">
    <source>
        <dbReference type="EMBL" id="QIH45051.1"/>
    </source>
</evidence>
<evidence type="ECO:0000313" key="95">
    <source>
        <dbReference type="Proteomes" id="UP000500925"/>
    </source>
</evidence>
<dbReference type="EMBL" id="MN994468">
    <property type="protein sequence ID" value="QHQ71981.1"/>
    <property type="molecule type" value="Genomic_RNA"/>
</dbReference>
<dbReference type="EMBL" id="MT159721">
    <property type="protein sequence ID" value="QII57336.1"/>
    <property type="molecule type" value="Genomic_RNA"/>
</dbReference>
<dbReference type="EMBL" id="MT106054">
    <property type="protein sequence ID" value="QID21076.1"/>
    <property type="molecule type" value="Genomic_RNA"/>
</dbReference>
<reference evidence="38 93" key="29">
    <citation type="submission" date="2020-02" db="EMBL/GenBank/DDBJ databases">
        <authorList>
            <person name="Huang J."/>
            <person name="Shi Y."/>
            <person name="Sun J."/>
            <person name="Zheng K."/>
            <person name="Zhu A."/>
            <person name="Sun F."/>
            <person name="Zhuang Z."/>
            <person name="Dai J."/>
            <person name="Zhang Z."/>
            <person name="Huang S."/>
            <person name="Wang Y."/>
            <person name="Li X."/>
        </authorList>
    </citation>
    <scope>NUCLEOTIDE SEQUENCE [LARGE SCALE GENOMIC DNA]</scope>
    <source>
        <strain evidence="38">SARS-CoV-2/human/CHN/IQTC04/2020</strain>
    </source>
</reference>
<evidence type="ECO:0000313" key="131">
    <source>
        <dbReference type="Proteomes" id="UP000502792"/>
    </source>
</evidence>
<reference evidence="9 140" key="35">
    <citation type="submission" date="2020-02" db="EMBL/GenBank/DDBJ databases">
        <authorList>
            <person name="Ren L."/>
            <person name="Wang J."/>
            <person name="Jin Q."/>
            <person name="Xiang Z."/>
            <person name="Li Y."/>
            <person name="Wu Z."/>
            <person name="Wu C."/>
            <person name="Liu Y."/>
        </authorList>
    </citation>
    <scope>NUCLEOTIDE SEQUENCE [LARGE SCALE GENOMIC DNA]</scope>
    <source>
        <strain evidence="9">BetaCoV/Wuhan/IPBCAMS-WH-01/2019</strain>
    </source>
</reference>
<evidence type="ECO:0000313" key="124">
    <source>
        <dbReference type="Proteomes" id="UP000502309"/>
    </source>
</evidence>
<reference evidence="36 121" key="33">
    <citation type="submission" date="2020-02" db="EMBL/GenBank/DDBJ databases">
        <authorList>
            <person name="Shi Y."/>
            <person name="Sun J."/>
            <person name="Zheng K."/>
            <person name="Huang J."/>
            <person name="Zhao J."/>
        </authorList>
    </citation>
    <scope>NUCLEOTIDE SEQUENCE [LARGE SCALE GENOMIC DNA]</scope>
    <source>
        <strain evidence="36">SARS-CoV-2/human/CHN/IQTC01/2020</strain>
    </source>
</reference>
<dbReference type="EMBL" id="MT106053">
    <property type="protein sequence ID" value="QID21066.1"/>
    <property type="molecule type" value="Genomic_RNA"/>
</dbReference>
<reference evidence="13 135" key="28">
    <citation type="submission" date="2020-02" db="EMBL/GenBank/DDBJ databases">
        <authorList>
            <person name="Ren L."/>
            <person name="Wang J."/>
            <person name="Jin Q."/>
            <person name="Xiang Z."/>
            <person name="Wu Z."/>
            <person name="Wu C."/>
            <person name="Liu Y."/>
            <person name="Yang J."/>
            <person name="Liu B."/>
            <person name="Li M."/>
        </authorList>
    </citation>
    <scope>NUCLEOTIDE SEQUENCE [LARGE SCALE GENOMIC DNA]</scope>
    <source>
        <strain evidence="13">BetaCoV/Wuhan/IPBCAMS-WH-05/2020</strain>
    </source>
</reference>
<evidence type="ECO:0000313" key="130">
    <source>
        <dbReference type="Proteomes" id="UP000502649"/>
    </source>
</evidence>
<dbReference type="EMBL" id="MT159718">
    <property type="protein sequence ID" value="QII57306.1"/>
    <property type="molecule type" value="Genomic_RNA"/>
</dbReference>
<reference evidence="25 104" key="15">
    <citation type="submission" date="2020-02" db="EMBL/GenBank/DDBJ databases">
        <title>A novel coronavirus associated with a respiratory disease in Kunming of Yunnan province, China.</title>
        <authorList>
            <person name="Fu X."/>
            <person name="Li D."/>
            <person name="Sun Y."/>
        </authorList>
    </citation>
    <scope>NUCLEOTIDE SEQUENCE [LARGE SCALE GENOMIC DNA]</scope>
    <source>
        <strain evidence="25">SARS-CoV-2/human/CHN/Yunnan-01/2020</strain>
    </source>
</reference>
<evidence type="ECO:0000313" key="24">
    <source>
        <dbReference type="EMBL" id="QHZ87600.1"/>
    </source>
</evidence>
<reference evidence="79 119" key="49">
    <citation type="submission" date="2020-03" db="EMBL/GenBank/DDBJ databases">
        <authorList>
            <person name="Zeller M."/>
            <person name="Anderson C."/>
            <person name="Spencer E."/>
            <person name="Klitting R."/>
            <person name="Robles-Sikisaka R."/>
            <person name="Gangavarapu K."/>
            <person name="Nicholson L."/>
            <person name="Andersen K."/>
        </authorList>
    </citation>
    <scope>NUCLEOTIDE SEQUENCE [LARGE SCALE GENOMIC DNA]</scope>
    <source>
        <strain evidence="79">SARS-CoV-2/human/USA/PC00101P/2020</strain>
    </source>
</reference>
<reference evidence="6 86" key="10">
    <citation type="submission" date="2020-01" db="EMBL/GenBank/DDBJ databases">
        <title>nCoV-2019 sequence from Arizona case.</title>
        <authorList>
            <person name="Tao Y."/>
            <person name="Paden C.R."/>
            <person name="Queen K."/>
            <person name="Uehara A."/>
            <person name="Li Y."/>
            <person name="Zhang J."/>
            <person name="Lu X."/>
            <person name="Lynch B."/>
            <person name="Sakthivel S.K.K."/>
            <person name="Whitaker B.L."/>
            <person name="Kamili S."/>
            <person name="Wang L."/>
            <person name="Murray J.R."/>
            <person name="Gerber S.I."/>
            <person name="Lindstrom S."/>
            <person name="Tong S."/>
        </authorList>
    </citation>
    <scope>NUCLEOTIDE SEQUENCE [LARGE SCALE GENOMIC DNA]</scope>
    <source>
        <strain evidence="6">SARS-CoV-2/human/USA/AZ-CDC-AZ1/2020</strain>
    </source>
</reference>
<reference evidence="20 131" key="17">
    <citation type="submission" date="2020-02" db="EMBL/GenBank/DDBJ databases">
        <title>Isolation of 2019 novel coronavirus from a patient imported into Korea from Wuhan, China.</title>
        <authorList>
            <person name="Park W.B."/>
            <person name="Kwon N.-J."/>
            <person name="Choi S.-J."/>
            <person name="Kang C.K."/>
            <person name="Choe P.G."/>
            <person name="Kim J.Y."/>
            <person name="Yun J."/>
            <person name="Lee G.-W."/>
            <person name="Seong M.-W."/>
            <person name="Kim N."/>
            <person name="Seo J.-S."/>
            <person name="Oh M.-D."/>
        </authorList>
    </citation>
    <scope>NUCLEOTIDE SEQUENCE [LARGE SCALE GENOMIC DNA]</scope>
    <source>
        <strain evidence="20">SNU01</strain>
    </source>
</reference>
<evidence type="ECO:0000313" key="36">
    <source>
        <dbReference type="EMBL" id="QIE07459.1"/>
    </source>
</evidence>
<evidence type="ECO:0000313" key="113">
    <source>
        <dbReference type="Proteomes" id="UP000501615"/>
    </source>
</evidence>
<dbReference type="EMBL" id="MT072688">
    <property type="protein sequence ID" value="QIB84681.1"/>
    <property type="molecule type" value="Genomic_RNA"/>
</dbReference>
<evidence type="ECO:0000313" key="29">
    <source>
        <dbReference type="EMBL" id="QIA98614.1"/>
    </source>
</evidence>
<dbReference type="Proteomes" id="UP000503500">
    <property type="component" value="Segment"/>
</dbReference>
<dbReference type="EMBL" id="MT163717">
    <property type="protein sequence ID" value="QII87803.1"/>
    <property type="molecule type" value="Genomic_RNA"/>
</dbReference>
<dbReference type="Proteomes" id="UP000501970">
    <property type="component" value="Segment"/>
</dbReference>
<reference evidence="23 115" key="19">
    <citation type="submission" date="2020-02" db="EMBL/GenBank/DDBJ databases">
        <title>nCoV-2019 Illinois case.</title>
        <authorList>
            <person name="Li Y."/>
            <person name="Zhang J."/>
            <person name="Queen K."/>
            <person name="Tao Y."/>
            <person name="Uehara A."/>
            <person name="Paden C.R."/>
            <person name="Lu X."/>
            <person name="Lynch B."/>
            <person name="Sakthivel S.K.K."/>
            <person name="Whitaker B.L."/>
            <person name="Kamili S."/>
            <person name="Wang L."/>
            <person name="Murray J.R."/>
            <person name="Gerber S.I."/>
            <person name="Lindstrom S."/>
            <person name="Tong S."/>
        </authorList>
    </citation>
    <scope>NUCLEOTIDE SEQUENCE [LARGE SCALE GENOMIC DNA]</scope>
    <source>
        <strain evidence="23">SARS-CoV-2/human/USA/IL-CDC-IL2/2020</strain>
    </source>
</reference>
<evidence type="ECO:0000313" key="117">
    <source>
        <dbReference type="Proteomes" id="UP000501789"/>
    </source>
</evidence>
<evidence type="ECO:0000313" key="17">
    <source>
        <dbReference type="EMBL" id="QHW06057.1"/>
    </source>
</evidence>
<reference evidence="90 132" key="21">
    <citation type="submission" date="2020-02" db="EMBL/GenBank/DDBJ databases">
        <title>Novel coronavirus 2019 sequences from California.</title>
        <authorList>
            <person name="Queen K."/>
            <person name="Zhang J."/>
            <person name="Li Y."/>
            <person name="Tao Y."/>
            <person name="Uehara A."/>
            <person name="Paden C.R."/>
            <person name="Lu X."/>
            <person name="Lynch B."/>
            <person name="Sakthivel S.K.K."/>
            <person name="Whitaker B.L."/>
            <person name="Kamili S."/>
            <person name="Wang L."/>
            <person name="Murray J.R."/>
            <person name="Gerber S.I."/>
            <person name="Lindstrom S."/>
            <person name="Tong S."/>
        </authorList>
    </citation>
    <scope>NUCLEOTIDE SEQUENCE [LARGE SCALE GENOMIC DNA]</scope>
    <source>
        <strain evidence="16">SARS-CoV-2/human/USA/CA-CDC-CA3/2020</strain>
        <strain evidence="17">SARS-CoV-2/human/USA/CA-CDC-CA4/2020</strain>
    </source>
</reference>
<evidence type="ECO:0000313" key="49">
    <source>
        <dbReference type="EMBL" id="QII57206.1"/>
    </source>
</evidence>
<dbReference type="Proteomes" id="UP000503425">
    <property type="component" value="Segment"/>
</dbReference>
<name>A0A6B9W2G5_SARS2</name>
<dbReference type="EMBL" id="MT039888">
    <property type="protein sequence ID" value="QHZ00407.1"/>
    <property type="molecule type" value="Genomic_RNA"/>
</dbReference>
<evidence type="ECO:0000313" key="93">
    <source>
        <dbReference type="Proteomes" id="UP000500817"/>
    </source>
</evidence>
<evidence type="ECO:0000313" key="104">
    <source>
        <dbReference type="Proteomes" id="UP000501143"/>
    </source>
</evidence>
<evidence type="ECO:0000313" key="25">
    <source>
        <dbReference type="EMBL" id="QIA20053.1"/>
    </source>
</evidence>
<reference evidence="1" key="12">
    <citation type="submission" date="2020-01" db="EMBL/GenBank/DDBJ databases">
        <authorList>
            <person name="Chan J.F.W."/>
            <person name="Yuen K.-Y."/>
        </authorList>
    </citation>
    <scope>NUCLEOTIDE SEQUENCE</scope>
    <source>
        <strain evidence="1">2019-nCoV_HKU-SZ-005b_2020</strain>
    </source>
</reference>
<reference evidence="22 113" key="13">
    <citation type="submission" date="2020-02" db="EMBL/GenBank/DDBJ databases">
        <title>2019-nCoV Massachusetts.</title>
        <authorList>
            <person name="Paden C.R."/>
            <person name="Zhang J."/>
            <person name="Queen K."/>
            <person name="Li Y."/>
            <person name="Tao Y."/>
            <person name="Uehara A."/>
            <person name="Lu X."/>
            <person name="Lynch B."/>
            <person name="Sakthivel S.K.K."/>
            <person name="Whitaker B.L."/>
            <person name="Kamili S."/>
            <person name="Wang L."/>
            <person name="Murray J.R."/>
            <person name="Gerber S.I."/>
            <person name="Lindstrom S."/>
            <person name="Tong S."/>
        </authorList>
    </citation>
    <scope>NUCLEOTIDE SEQUENCE [LARGE SCALE GENOMIC DNA]</scope>
    <source>
        <strain evidence="22">SARS-CoV-2/human/USA/MA-CDC-MA1/2020</strain>
    </source>
</reference>
<evidence type="ECO:0000313" key="1">
    <source>
        <dbReference type="EMBL" id="QHN73818.1"/>
    </source>
</evidence>
<dbReference type="CDD" id="cd21597">
    <property type="entry name" value="SARS-CoV-2_Orf10"/>
    <property type="match status" value="1"/>
</dbReference>
<dbReference type="EMBL" id="MN994467">
    <property type="protein sequence ID" value="QHQ71971.1"/>
    <property type="molecule type" value="Genomic_RNA"/>
</dbReference>
<reference evidence="99 116" key="37">
    <citation type="submission" date="2020-03" db="EMBL/GenBank/DDBJ databases">
        <title>Additional Cruise A sequences.</title>
        <authorList>
            <person name="Tao Y."/>
            <person name="Queen K."/>
            <person name="Paden C.R."/>
            <person name="Uehara A."/>
            <person name="Zhang J."/>
            <person name="Li Y."/>
            <person name="Keckler M.S."/>
            <person name="Laufer Halpin A.S."/>
            <person name="Wang H."/>
            <person name="Padilla J."/>
            <person name="Lee J."/>
            <person name="Elkins C.A."/>
            <person name="Gerber S.I."/>
            <person name="Tong S."/>
        </authorList>
    </citation>
    <scope>NUCLEOTIDE SEQUENCE [LARGE SCALE GENOMIC DNA]</scope>
    <source>
        <strain evidence="68">SARS-CoV-2/human/USA/CDC-CruiseA-19/2020</strain>
        <strain evidence="69">SARS-CoV-2/human/USA/CDC-CruiseA-21/2020</strain>
        <strain evidence="70">SARS-CoV-2/human/USA/CDC-CruiseA-22/2020</strain>
    </source>
</reference>
<evidence type="ECO:0000313" key="20">
    <source>
        <dbReference type="EMBL" id="QHZ00387.1"/>
    </source>
</evidence>
<reference evidence="2 85" key="7">
    <citation type="submission" date="2020-01" db="EMBL/GenBank/DDBJ databases">
        <title>Full genome sequence of first U.S. case of nCoV-2019.</title>
        <authorList>
            <person name="Queen K."/>
            <person name="Tao Y."/>
            <person name="Li Y."/>
            <person name="Paden C.R."/>
            <person name="Lu X."/>
            <person name="Lynch B."/>
            <person name="Zhang J."/>
            <person name="Gerber S.I."/>
            <person name="Lindstrom S."/>
            <person name="Tong S."/>
        </authorList>
    </citation>
    <scope>NUCLEOTIDE SEQUENCE [LARGE SCALE GENOMIC DNA]</scope>
    <source>
        <strain evidence="2">2019-nCoV/USA-WA1/2020</strain>
    </source>
</reference>
<evidence type="ECO:0000313" key="123">
    <source>
        <dbReference type="Proteomes" id="UP000502258"/>
    </source>
</evidence>
<dbReference type="Proteomes" id="UP000501371">
    <property type="component" value="Genome"/>
</dbReference>
<dbReference type="EMBL" id="MT050493">
    <property type="protein sequence ID" value="QIA98591.1"/>
    <property type="molecule type" value="Genomic_RNA"/>
</dbReference>
<dbReference type="Proteomes" id="UP000501832">
    <property type="component" value="Segment"/>
</dbReference>
<dbReference type="EMBL" id="MT123292">
    <property type="protein sequence ID" value="QIE07479.1"/>
    <property type="molecule type" value="Genomic_RNA"/>
</dbReference>
<dbReference type="Proteomes" id="UP000503115">
    <property type="component" value="Segment"/>
</dbReference>
<dbReference type="Proteomes" id="UP000503163">
    <property type="component" value="Segment"/>
</dbReference>
<evidence type="ECO:0000313" key="111">
    <source>
        <dbReference type="Proteomes" id="UP000501552"/>
    </source>
</evidence>
<evidence type="ECO:0000313" key="116">
    <source>
        <dbReference type="Proteomes" id="UP000501685"/>
    </source>
</evidence>
<dbReference type="Proteomes" id="UP000502336">
    <property type="component" value="Segment"/>
</dbReference>
<dbReference type="Proteomes" id="UP000502503">
    <property type="component" value="Segment"/>
</dbReference>
<dbReference type="Proteomes" id="UP000501789">
    <property type="component" value="Segment"/>
</dbReference>
<dbReference type="Proteomes" id="UP000464269">
    <property type="component" value="Genome"/>
</dbReference>
<evidence type="ECO:0000313" key="94">
    <source>
        <dbReference type="Proteomes" id="UP000500876"/>
    </source>
</evidence>
<evidence type="ECO:0000313" key="109">
    <source>
        <dbReference type="Proteomes" id="UP000501491"/>
    </source>
</evidence>
<dbReference type="EMBL" id="MT007544">
    <property type="protein sequence ID" value="QHR84457.1"/>
    <property type="molecule type" value="Genomic_RNA"/>
</dbReference>
<evidence type="ECO:0000313" key="45">
    <source>
        <dbReference type="EMBL" id="QIH55229.1"/>
    </source>
</evidence>
<dbReference type="EMBL" id="MN997409">
    <property type="protein sequence ID" value="QHQ82472.1"/>
    <property type="molecule type" value="Genomic_RNA"/>
</dbReference>
<reference evidence="80 129" key="44">
    <citation type="submission" date="2020-03" db="EMBL/GenBank/DDBJ databases">
        <title>The first human to human transmission of CoVid-19 case in Viet Nam.</title>
        <authorList>
            <person name="Cao T.M."/>
            <person name="Nguyen H.T."/>
            <person name="Pham H.T.T."/>
            <person name="Vu N.P.H."/>
            <person name="Dao M.H."/>
            <person name="Huynh L.T.K."/>
            <person name="Nguyen L.T."/>
            <person name="Nguyen N.T."/>
            <person name="Nguyen T.T.N."/>
            <person name="Nguyen A.H."/>
            <person name="Luong Q.C."/>
            <person name="Nguyen T.V."/>
            <person name="Tran K.C."/>
            <person name="Pham Q.D."/>
            <person name="Tran T."/>
            <person name="Hoang C.Q."/>
            <person name="Nguyen T.T."/>
            <person name="Le H.Q."/>
            <person name="Phung T.M."/>
            <person name="Vo T.N.A."/>
            <person name="Nguyen S.N."/>
            <person name="Pham D.T."/>
            <person name="Phan L.T."/>
            <person name="Nguyen T.V."/>
        </authorList>
    </citation>
    <scope>NUCLEOTIDE SEQUENCE [LARGE SCALE GENOMIC DNA]</scope>
    <source>
        <strain evidence="80">SARS-CoV-2/human/VNM/nCoV-19-01S/2020</strain>
    </source>
</reference>
<evidence type="ECO:0000313" key="5">
    <source>
        <dbReference type="EMBL" id="QHQ71981.1"/>
    </source>
</evidence>
<evidence type="ECO:0000313" key="105">
    <source>
        <dbReference type="Proteomes" id="UP000501172"/>
    </source>
</evidence>
<evidence type="ECO:0000313" key="137">
    <source>
        <dbReference type="Proteomes" id="UP000503394"/>
    </source>
</evidence>
<dbReference type="Proteomes" id="UP000500876">
    <property type="component" value="Segment"/>
</dbReference>
<evidence type="ECO:0000313" key="121">
    <source>
        <dbReference type="Proteomes" id="UP000502046"/>
    </source>
</evidence>
<dbReference type="SMR" id="A0A6B9W2G5"/>
<evidence type="ECO:0000313" key="38">
    <source>
        <dbReference type="EMBL" id="QIE07479.1"/>
    </source>
</evidence>